<evidence type="ECO:0000256" key="5">
    <source>
        <dbReference type="SAM" id="MobiDB-lite"/>
    </source>
</evidence>
<proteinExistence type="predicted"/>
<evidence type="ECO:0000256" key="3">
    <source>
        <dbReference type="ARBA" id="ARBA00023163"/>
    </source>
</evidence>
<keyword evidence="8" id="KW-1185">Reference proteome</keyword>
<comment type="caution">
    <text evidence="7">The sequence shown here is derived from an EMBL/GenBank/DDBJ whole genome shotgun (WGS) entry which is preliminary data.</text>
</comment>
<sequence>MKKKNKTKQAAPPDRKPYVIVHCTGYLKSWPPSGSSFDDDDEDNESRNLSCLVAVGRLETVYDETTDYSQPGIAREFICRHSIDGKFIFVDQRTTAITGFLPQELMGTSGYEYFHQEDLNSIAVAHRRALQGETVTTDVYRFRCKGGHYIPLITKSTVFRNPWSKELEFLICNNTVVTLESLTLPLTAPPSDMHGSLQRTGSVGSVSSVHSDSMGTSHPVQSNVQQVLEMLKKRQPSDSGSKLGAKKSHDGPTNIGASRIGIMVAEEVQNKDTHDRQSQFGMRTNSNSRSNEDLSLNMDISGDVSTINIDNISPNSPSATRSPSVGGLGSRASGPGGDNQQQVSQAHLLEQLIGMQSAIESMETPMEQSEETMSVFMNMLEADAGLGGEFEDLS</sequence>
<dbReference type="SMART" id="SM00091">
    <property type="entry name" value="PAS"/>
    <property type="match status" value="1"/>
</dbReference>
<dbReference type="GO" id="GO:0003677">
    <property type="term" value="F:DNA binding"/>
    <property type="evidence" value="ECO:0007669"/>
    <property type="project" value="UniProtKB-KW"/>
</dbReference>
<evidence type="ECO:0000313" key="7">
    <source>
        <dbReference type="EMBL" id="KAJ7323768.1"/>
    </source>
</evidence>
<keyword evidence="2" id="KW-0238">DNA-binding</keyword>
<dbReference type="Gene3D" id="3.30.450.20">
    <property type="entry name" value="PAS domain"/>
    <property type="match status" value="2"/>
</dbReference>
<organism evidence="7 8">
    <name type="scientific">Desmophyllum pertusum</name>
    <dbReference type="NCBI Taxonomy" id="174260"/>
    <lineage>
        <taxon>Eukaryota</taxon>
        <taxon>Metazoa</taxon>
        <taxon>Cnidaria</taxon>
        <taxon>Anthozoa</taxon>
        <taxon>Hexacorallia</taxon>
        <taxon>Scleractinia</taxon>
        <taxon>Caryophylliina</taxon>
        <taxon>Caryophylliidae</taxon>
        <taxon>Desmophyllum</taxon>
    </lineage>
</organism>
<feature type="region of interest" description="Disordered" evidence="5">
    <location>
        <begin position="233"/>
        <end position="258"/>
    </location>
</feature>
<dbReference type="GO" id="GO:0003700">
    <property type="term" value="F:DNA-binding transcription factor activity"/>
    <property type="evidence" value="ECO:0007669"/>
    <property type="project" value="InterPro"/>
</dbReference>
<feature type="compositionally biased region" description="Polar residues" evidence="5">
    <location>
        <begin position="278"/>
        <end position="289"/>
    </location>
</feature>
<feature type="compositionally biased region" description="Gly residues" evidence="5">
    <location>
        <begin position="326"/>
        <end position="337"/>
    </location>
</feature>
<dbReference type="InterPro" id="IPR050933">
    <property type="entry name" value="Circadian_TF"/>
</dbReference>
<dbReference type="GO" id="GO:0005634">
    <property type="term" value="C:nucleus"/>
    <property type="evidence" value="ECO:0007669"/>
    <property type="project" value="InterPro"/>
</dbReference>
<evidence type="ECO:0000259" key="6">
    <source>
        <dbReference type="PROSITE" id="PS50112"/>
    </source>
</evidence>
<reference evidence="7" key="1">
    <citation type="submission" date="2023-01" db="EMBL/GenBank/DDBJ databases">
        <title>Genome assembly of the deep-sea coral Lophelia pertusa.</title>
        <authorList>
            <person name="Herrera S."/>
            <person name="Cordes E."/>
        </authorList>
    </citation>
    <scope>NUCLEOTIDE SEQUENCE</scope>
    <source>
        <strain evidence="7">USNM1676648</strain>
        <tissue evidence="7">Polyp</tissue>
    </source>
</reference>
<dbReference type="GO" id="GO:0005667">
    <property type="term" value="C:transcription regulator complex"/>
    <property type="evidence" value="ECO:0007669"/>
    <property type="project" value="InterPro"/>
</dbReference>
<feature type="compositionally biased region" description="Low complexity" evidence="5">
    <location>
        <begin position="201"/>
        <end position="217"/>
    </location>
</feature>
<gene>
    <name evidence="7" type="ORF">OS493_030556</name>
</gene>
<dbReference type="SUPFAM" id="SSF55785">
    <property type="entry name" value="PYP-like sensor domain (PAS domain)"/>
    <property type="match status" value="1"/>
</dbReference>
<keyword evidence="4" id="KW-0539">Nucleus</keyword>
<dbReference type="Pfam" id="PF14598">
    <property type="entry name" value="PAS_11"/>
    <property type="match status" value="1"/>
</dbReference>
<dbReference type="InterPro" id="IPR001067">
    <property type="entry name" value="Nuc_translocat"/>
</dbReference>
<dbReference type="OrthoDB" id="71302at2759"/>
<dbReference type="InterPro" id="IPR000014">
    <property type="entry name" value="PAS"/>
</dbReference>
<keyword evidence="1" id="KW-0805">Transcription regulation</keyword>
<accession>A0A9W9Y8Z9</accession>
<name>A0A9W9Y8Z9_9CNID</name>
<feature type="region of interest" description="Disordered" evidence="5">
    <location>
        <begin position="270"/>
        <end position="341"/>
    </location>
</feature>
<evidence type="ECO:0000256" key="1">
    <source>
        <dbReference type="ARBA" id="ARBA00023015"/>
    </source>
</evidence>
<keyword evidence="3" id="KW-0804">Transcription</keyword>
<dbReference type="EMBL" id="MU827810">
    <property type="protein sequence ID" value="KAJ7323768.1"/>
    <property type="molecule type" value="Genomic_DNA"/>
</dbReference>
<protein>
    <recommendedName>
        <fullName evidence="6">PAS domain-containing protein</fullName>
    </recommendedName>
</protein>
<evidence type="ECO:0000313" key="8">
    <source>
        <dbReference type="Proteomes" id="UP001163046"/>
    </source>
</evidence>
<feature type="region of interest" description="Disordered" evidence="5">
    <location>
        <begin position="188"/>
        <end position="219"/>
    </location>
</feature>
<dbReference type="NCBIfam" id="TIGR00229">
    <property type="entry name" value="sensory_box"/>
    <property type="match status" value="1"/>
</dbReference>
<dbReference type="CDD" id="cd00130">
    <property type="entry name" value="PAS"/>
    <property type="match status" value="1"/>
</dbReference>
<evidence type="ECO:0000256" key="4">
    <source>
        <dbReference type="ARBA" id="ARBA00023242"/>
    </source>
</evidence>
<dbReference type="PROSITE" id="PS50112">
    <property type="entry name" value="PAS"/>
    <property type="match status" value="1"/>
</dbReference>
<dbReference type="AlphaFoldDB" id="A0A9W9Y8Z9"/>
<dbReference type="InterPro" id="IPR035965">
    <property type="entry name" value="PAS-like_dom_sf"/>
</dbReference>
<dbReference type="Proteomes" id="UP001163046">
    <property type="component" value="Unassembled WGS sequence"/>
</dbReference>
<evidence type="ECO:0000256" key="2">
    <source>
        <dbReference type="ARBA" id="ARBA00023125"/>
    </source>
</evidence>
<dbReference type="InterPro" id="IPR001610">
    <property type="entry name" value="PAC"/>
</dbReference>
<feature type="domain" description="PAS" evidence="6">
    <location>
        <begin position="84"/>
        <end position="133"/>
    </location>
</feature>
<dbReference type="PANTHER" id="PTHR23042">
    <property type="entry name" value="CIRCADIAN PROTEIN CLOCK/ARNT/BMAL/PAS"/>
    <property type="match status" value="1"/>
</dbReference>
<feature type="compositionally biased region" description="Polar residues" evidence="5">
    <location>
        <begin position="303"/>
        <end position="323"/>
    </location>
</feature>
<dbReference type="PRINTS" id="PR00785">
    <property type="entry name" value="NCTRNSLOCATR"/>
</dbReference>
<dbReference type="SMART" id="SM00086">
    <property type="entry name" value="PAC"/>
    <property type="match status" value="1"/>
</dbReference>
<dbReference type="GO" id="GO:0005737">
    <property type="term" value="C:cytoplasm"/>
    <property type="evidence" value="ECO:0007669"/>
    <property type="project" value="InterPro"/>
</dbReference>